<name>A0A5N7MA89_9HYPH</name>
<feature type="transmembrane region" description="Helical" evidence="1">
    <location>
        <begin position="242"/>
        <end position="266"/>
    </location>
</feature>
<feature type="transmembrane region" description="Helical" evidence="1">
    <location>
        <begin position="116"/>
        <end position="136"/>
    </location>
</feature>
<accession>A0A5N7MA89</accession>
<reference evidence="2 3" key="1">
    <citation type="journal article" date="2019" name="Syst. Appl. Microbiol.">
        <title>Microvirga tunisiensis sp. nov., a root nodule symbiotic bacterium isolated from Lupinus micranthus and L. luteus grown in Northern Tunisia.</title>
        <authorList>
            <person name="Msaddak A."/>
            <person name="Rejili M."/>
            <person name="Duran D."/>
            <person name="Mars M."/>
            <person name="Palacios J.M."/>
            <person name="Ruiz-Argueso T."/>
            <person name="Rey L."/>
            <person name="Imperial J."/>
        </authorList>
    </citation>
    <scope>NUCLEOTIDE SEQUENCE [LARGE SCALE GENOMIC DNA]</scope>
    <source>
        <strain evidence="2 3">Lmie10</strain>
    </source>
</reference>
<dbReference type="AlphaFoldDB" id="A0A5N7MA89"/>
<keyword evidence="1" id="KW-0472">Membrane</keyword>
<evidence type="ECO:0008006" key="4">
    <source>
        <dbReference type="Google" id="ProtNLM"/>
    </source>
</evidence>
<keyword evidence="3" id="KW-1185">Reference proteome</keyword>
<gene>
    <name evidence="2" type="ORF">FS320_00995</name>
</gene>
<organism evidence="2 3">
    <name type="scientific">Microvirga tunisiensis</name>
    <dbReference type="NCBI Taxonomy" id="2108360"/>
    <lineage>
        <taxon>Bacteria</taxon>
        <taxon>Pseudomonadati</taxon>
        <taxon>Pseudomonadota</taxon>
        <taxon>Alphaproteobacteria</taxon>
        <taxon>Hyphomicrobiales</taxon>
        <taxon>Methylobacteriaceae</taxon>
        <taxon>Microvirga</taxon>
    </lineage>
</organism>
<keyword evidence="1" id="KW-0812">Transmembrane</keyword>
<keyword evidence="1" id="KW-1133">Transmembrane helix</keyword>
<feature type="transmembrane region" description="Helical" evidence="1">
    <location>
        <begin position="272"/>
        <end position="291"/>
    </location>
</feature>
<feature type="transmembrane region" description="Helical" evidence="1">
    <location>
        <begin position="360"/>
        <end position="381"/>
    </location>
</feature>
<proteinExistence type="predicted"/>
<dbReference type="RefSeq" id="WP_152708728.1">
    <property type="nucleotide sequence ID" value="NZ_VOSJ01000001.1"/>
</dbReference>
<evidence type="ECO:0000313" key="3">
    <source>
        <dbReference type="Proteomes" id="UP000403266"/>
    </source>
</evidence>
<dbReference type="Proteomes" id="UP000403266">
    <property type="component" value="Unassembled WGS sequence"/>
</dbReference>
<dbReference type="OrthoDB" id="8457084at2"/>
<evidence type="ECO:0000313" key="2">
    <source>
        <dbReference type="EMBL" id="MPR23831.1"/>
    </source>
</evidence>
<dbReference type="EMBL" id="VOSK01000001">
    <property type="protein sequence ID" value="MPR23831.1"/>
    <property type="molecule type" value="Genomic_DNA"/>
</dbReference>
<feature type="transmembrane region" description="Helical" evidence="1">
    <location>
        <begin position="78"/>
        <end position="95"/>
    </location>
</feature>
<protein>
    <recommendedName>
        <fullName evidence="4">Type IV secretion system protein</fullName>
    </recommendedName>
</protein>
<feature type="transmembrane region" description="Helical" evidence="1">
    <location>
        <begin position="303"/>
        <end position="326"/>
    </location>
</feature>
<evidence type="ECO:0000256" key="1">
    <source>
        <dbReference type="SAM" id="Phobius"/>
    </source>
</evidence>
<sequence length="422" mass="45133">MNPTDSAISFWFKQVSDVSYAQASQGLQSGGSSINGFLQQGMGIDFCWSCNVYKTLFNGMDGLILTMYRQLVENSPELITLATIIALLALCLRVGKMIATPFAGDHGHEWRDLYGFLIRLAVVYVVFLTSATTAGVSQSQADQGKLAPVSDLFIMGPLALGTEIGSLLMSASCDVARSGGANLAVCQGGDQQPSDMNGYSQTHVFQAQKLLLALHQLGVSGIAAGTWIATQLPSTQNSGWMMLLSYMIAGLIMAGTFFMLTLTFGFRYVDALLRMMVVCALAPIFFFLWIFESTRHIAQTALRSVLTAGAAFAVSGLVITTAAFILDSGFKQAFGSQGASGMFSPEFFANMRPGSSQFDWMSYFYLLGCALIVQGLAKVVFDLSQQLFQTGAGLTGVGAQMEGQAGAGVNFVRKQTVGRLGI</sequence>
<comment type="caution">
    <text evidence="2">The sequence shown here is derived from an EMBL/GenBank/DDBJ whole genome shotgun (WGS) entry which is preliminary data.</text>
</comment>